<organism evidence="4 5">
    <name type="scientific">Tenggerimyces flavus</name>
    <dbReference type="NCBI Taxonomy" id="1708749"/>
    <lineage>
        <taxon>Bacteria</taxon>
        <taxon>Bacillati</taxon>
        <taxon>Actinomycetota</taxon>
        <taxon>Actinomycetes</taxon>
        <taxon>Propionibacteriales</taxon>
        <taxon>Nocardioidaceae</taxon>
        <taxon>Tenggerimyces</taxon>
    </lineage>
</organism>
<sequence>MRKLTRTLLAGLSAIAACAAGVLATPVAGDPVAEAATPYDQVTCGDAAARLFQLRGNGKELWYSSISGPAAAKPVVYGWRKVYTFSTTRPALAVAAHATVKGVVKLFVTDRDGGLRVYNFDTAKATIGSTRNLHTGNPAKPGPYDFSRLTSDGRRLYGTKGGQLHLMTGVTTVRRPEKSATVKTIGYPLALWSNAGNDQELLYTDSAGVLRAVDITTKGSGFTAAITTVRGSGWKQAAITSPGGGLLVRDTPTNTWRHLITLPTKATSTPITPHQTISTTHHTPNPPLTTPPDSCAPRTTSNVVSIARAELGTEEGPEADKYLAWAWPSEHTVTTPWCAGFVSWVTNHKAGVTSFKHLAVQQWVIAAREGRSGLRRVTTPRAGDLIAFDWDGNGDFRPGNSHIGIVDRVGANGNIYTLEGNWGSGTASVHRDVHPRNTTYSQFYIRID</sequence>
<reference evidence="5" key="1">
    <citation type="journal article" date="2019" name="Int. J. Syst. Evol. Microbiol.">
        <title>The Global Catalogue of Microorganisms (GCM) 10K type strain sequencing project: providing services to taxonomists for standard genome sequencing and annotation.</title>
        <authorList>
            <consortium name="The Broad Institute Genomics Platform"/>
            <consortium name="The Broad Institute Genome Sequencing Center for Infectious Disease"/>
            <person name="Wu L."/>
            <person name="Ma J."/>
        </authorList>
    </citation>
    <scope>NUCLEOTIDE SEQUENCE [LARGE SCALE GENOMIC DNA]</scope>
    <source>
        <strain evidence="5">CGMCC 4.7241</strain>
    </source>
</reference>
<feature type="chain" id="PRO_5046988683" evidence="2">
    <location>
        <begin position="20"/>
        <end position="448"/>
    </location>
</feature>
<keyword evidence="2" id="KW-0732">Signal</keyword>
<feature type="compositionally biased region" description="Polar residues" evidence="1">
    <location>
        <begin position="267"/>
        <end position="278"/>
    </location>
</feature>
<name>A0ABV7YKR5_9ACTN</name>
<evidence type="ECO:0000313" key="4">
    <source>
        <dbReference type="EMBL" id="MFC3764650.1"/>
    </source>
</evidence>
<proteinExistence type="predicted"/>
<accession>A0ABV7YKR5</accession>
<evidence type="ECO:0000313" key="5">
    <source>
        <dbReference type="Proteomes" id="UP001595699"/>
    </source>
</evidence>
<keyword evidence="5" id="KW-1185">Reference proteome</keyword>
<dbReference type="InterPro" id="IPR038765">
    <property type="entry name" value="Papain-like_cys_pep_sf"/>
</dbReference>
<comment type="caution">
    <text evidence="4">The sequence shown here is derived from an EMBL/GenBank/DDBJ whole genome shotgun (WGS) entry which is preliminary data.</text>
</comment>
<dbReference type="Proteomes" id="UP001595699">
    <property type="component" value="Unassembled WGS sequence"/>
</dbReference>
<dbReference type="InterPro" id="IPR007921">
    <property type="entry name" value="CHAP_dom"/>
</dbReference>
<dbReference type="PROSITE" id="PS50911">
    <property type="entry name" value="CHAP"/>
    <property type="match status" value="1"/>
</dbReference>
<gene>
    <name evidence="4" type="ORF">ACFOUW_27680</name>
</gene>
<feature type="region of interest" description="Disordered" evidence="1">
    <location>
        <begin position="267"/>
        <end position="299"/>
    </location>
</feature>
<evidence type="ECO:0000256" key="2">
    <source>
        <dbReference type="SAM" id="SignalP"/>
    </source>
</evidence>
<dbReference type="Pfam" id="PF05257">
    <property type="entry name" value="CHAP"/>
    <property type="match status" value="1"/>
</dbReference>
<dbReference type="SUPFAM" id="SSF54001">
    <property type="entry name" value="Cysteine proteinases"/>
    <property type="match status" value="1"/>
</dbReference>
<dbReference type="EMBL" id="JBHRZH010000030">
    <property type="protein sequence ID" value="MFC3764650.1"/>
    <property type="molecule type" value="Genomic_DNA"/>
</dbReference>
<dbReference type="RefSeq" id="WP_205116366.1">
    <property type="nucleotide sequence ID" value="NZ_JAFBCM010000001.1"/>
</dbReference>
<evidence type="ECO:0000259" key="3">
    <source>
        <dbReference type="PROSITE" id="PS50911"/>
    </source>
</evidence>
<dbReference type="SUPFAM" id="SSF89372">
    <property type="entry name" value="Fucose-specific lectin"/>
    <property type="match status" value="1"/>
</dbReference>
<dbReference type="Gene3D" id="3.90.1720.10">
    <property type="entry name" value="endopeptidase domain like (from Nostoc punctiforme)"/>
    <property type="match status" value="1"/>
</dbReference>
<protein>
    <submittedName>
        <fullName evidence="4">CHAP domain-containing protein</fullName>
    </submittedName>
</protein>
<dbReference type="PROSITE" id="PS51257">
    <property type="entry name" value="PROKAR_LIPOPROTEIN"/>
    <property type="match status" value="1"/>
</dbReference>
<evidence type="ECO:0000256" key="1">
    <source>
        <dbReference type="SAM" id="MobiDB-lite"/>
    </source>
</evidence>
<feature type="domain" description="Peptidase C51" evidence="3">
    <location>
        <begin position="313"/>
        <end position="446"/>
    </location>
</feature>
<feature type="signal peptide" evidence="2">
    <location>
        <begin position="1"/>
        <end position="19"/>
    </location>
</feature>